<gene>
    <name evidence="1" type="ORF">LOY88_005481</name>
</gene>
<name>A0ACB8UQM7_9EURO</name>
<protein>
    <submittedName>
        <fullName evidence="1">Uncharacterized protein</fullName>
    </submittedName>
</protein>
<comment type="caution">
    <text evidence="1">The sequence shown here is derived from an EMBL/GenBank/DDBJ whole genome shotgun (WGS) entry which is preliminary data.</text>
</comment>
<evidence type="ECO:0000313" key="1">
    <source>
        <dbReference type="EMBL" id="KAI2383131.1"/>
    </source>
</evidence>
<accession>A0ACB8UQM7</accession>
<sequence>MRRYGTKCSVDIGLELQATLAEEYSNEIAPGDGEIYRKIERYKAEGNVQSLERWESRLSETKLTRLKQLSKHERLSAAFNRLLPVPGLWGGMRLGGLGPVFSAKCDEEIINYLTYVWVFWSSLVDNDQSAMGKIDQHTVETIQLTAPGACTTDSRKVHGLIISGEVFRNFSSREREAIWGKLEEFDGLIPSLFSFFEDFKYLVACLRCIRPILTLTKAFRTVKQAMEHMFKDTHQNKNVCKIQTMEGRFRTTSESFECRFELGYRQVWLYAMRHYPEAGKGAGGDTCLADSVGKDADEATLHNMAALACDLGFESPQIKTLLESHPDRLIARNALLKARKPGQYRYPPEKFDNLVDQITQFFREAQTCEAQASNKPVADSVNKVKARCGQPTARCQKQDSPYLFLDYLHTGKENMAESVTGLFVRRCVYLAFFGKVSQPTASGL</sequence>
<organism evidence="1">
    <name type="scientific">Ophidiomyces ophidiicola</name>
    <dbReference type="NCBI Taxonomy" id="1387563"/>
    <lineage>
        <taxon>Eukaryota</taxon>
        <taxon>Fungi</taxon>
        <taxon>Dikarya</taxon>
        <taxon>Ascomycota</taxon>
        <taxon>Pezizomycotina</taxon>
        <taxon>Eurotiomycetes</taxon>
        <taxon>Eurotiomycetidae</taxon>
        <taxon>Onygenales</taxon>
        <taxon>Onygenaceae</taxon>
        <taxon>Ophidiomyces</taxon>
    </lineage>
</organism>
<dbReference type="EMBL" id="JALBCA010000098">
    <property type="protein sequence ID" value="KAI2383131.1"/>
    <property type="molecule type" value="Genomic_DNA"/>
</dbReference>
<proteinExistence type="predicted"/>
<reference evidence="1" key="1">
    <citation type="journal article" date="2022" name="bioRxiv">
        <title>Population genetic analysis of Ophidiomyces ophidiicola, the causative agent of snake fungal disease, indicates recent introductions to the USA.</title>
        <authorList>
            <person name="Ladner J.T."/>
            <person name="Palmer J.M."/>
            <person name="Ettinger C.L."/>
            <person name="Stajich J.E."/>
            <person name="Farrell T.M."/>
            <person name="Glorioso B.M."/>
            <person name="Lawson B."/>
            <person name="Price S.J."/>
            <person name="Stengle A.G."/>
            <person name="Grear D.A."/>
            <person name="Lorch J.M."/>
        </authorList>
    </citation>
    <scope>NUCLEOTIDE SEQUENCE</scope>
    <source>
        <strain evidence="1">NWHC 24266-5</strain>
    </source>
</reference>